<feature type="transmembrane region" description="Helical" evidence="10">
    <location>
        <begin position="456"/>
        <end position="475"/>
    </location>
</feature>
<dbReference type="InterPro" id="IPR003439">
    <property type="entry name" value="ABC_transporter-like_ATP-bd"/>
</dbReference>
<evidence type="ECO:0000256" key="6">
    <source>
        <dbReference type="ARBA" id="ARBA00022741"/>
    </source>
</evidence>
<evidence type="ECO:0000256" key="5">
    <source>
        <dbReference type="ARBA" id="ARBA00022737"/>
    </source>
</evidence>
<dbReference type="EMBL" id="CAJJDM010000048">
    <property type="protein sequence ID" value="CAD8072092.1"/>
    <property type="molecule type" value="Genomic_DNA"/>
</dbReference>
<evidence type="ECO:0000256" key="8">
    <source>
        <dbReference type="ARBA" id="ARBA00022989"/>
    </source>
</evidence>
<evidence type="ECO:0000256" key="1">
    <source>
        <dbReference type="ARBA" id="ARBA00004141"/>
    </source>
</evidence>
<evidence type="ECO:0000313" key="12">
    <source>
        <dbReference type="EMBL" id="CAD8072092.1"/>
    </source>
</evidence>
<dbReference type="PANTHER" id="PTHR19229:SF36">
    <property type="entry name" value="ATP-BINDING CASSETTE SUB-FAMILY A MEMBER 2"/>
    <property type="match status" value="1"/>
</dbReference>
<dbReference type="OMA" id="KFTIHAW"/>
<feature type="transmembrane region" description="Helical" evidence="10">
    <location>
        <begin position="388"/>
        <end position="409"/>
    </location>
</feature>
<dbReference type="AlphaFoldDB" id="A0A8S1M0M0"/>
<dbReference type="InterPro" id="IPR017871">
    <property type="entry name" value="ABC_transporter-like_CS"/>
</dbReference>
<comment type="caution">
    <text evidence="12">The sequence shown here is derived from an EMBL/GenBank/DDBJ whole genome shotgun (WGS) entry which is preliminary data.</text>
</comment>
<dbReference type="GO" id="GO:0005524">
    <property type="term" value="F:ATP binding"/>
    <property type="evidence" value="ECO:0007669"/>
    <property type="project" value="UniProtKB-KW"/>
</dbReference>
<dbReference type="PANTHER" id="PTHR19229">
    <property type="entry name" value="ATP-BINDING CASSETTE TRANSPORTER SUBFAMILY A ABCA"/>
    <property type="match status" value="1"/>
</dbReference>
<dbReference type="GO" id="GO:0016887">
    <property type="term" value="F:ATP hydrolysis activity"/>
    <property type="evidence" value="ECO:0007669"/>
    <property type="project" value="InterPro"/>
</dbReference>
<evidence type="ECO:0000256" key="9">
    <source>
        <dbReference type="ARBA" id="ARBA00023136"/>
    </source>
</evidence>
<keyword evidence="7" id="KW-0067">ATP-binding</keyword>
<comment type="similarity">
    <text evidence="2">Belongs to the ABC transporter superfamily. ABCA family.</text>
</comment>
<feature type="transmembrane region" description="Helical" evidence="10">
    <location>
        <begin position="355"/>
        <end position="376"/>
    </location>
</feature>
<feature type="transmembrane region" description="Helical" evidence="10">
    <location>
        <begin position="318"/>
        <end position="343"/>
    </location>
</feature>
<dbReference type="InterPro" id="IPR003593">
    <property type="entry name" value="AAA+_ATPase"/>
</dbReference>
<evidence type="ECO:0000259" key="11">
    <source>
        <dbReference type="PROSITE" id="PS50893"/>
    </source>
</evidence>
<keyword evidence="6" id="KW-0547">Nucleotide-binding</keyword>
<dbReference type="SMART" id="SM00382">
    <property type="entry name" value="AAA"/>
    <property type="match status" value="1"/>
</dbReference>
<keyword evidence="4 10" id="KW-0812">Transmembrane</keyword>
<dbReference type="InterPro" id="IPR056264">
    <property type="entry name" value="R2_ABCA1-4-like"/>
</dbReference>
<dbReference type="GO" id="GO:0005319">
    <property type="term" value="F:lipid transporter activity"/>
    <property type="evidence" value="ECO:0007669"/>
    <property type="project" value="TreeGrafter"/>
</dbReference>
<dbReference type="CDD" id="cd03263">
    <property type="entry name" value="ABC_subfamily_A"/>
    <property type="match status" value="1"/>
</dbReference>
<evidence type="ECO:0000256" key="3">
    <source>
        <dbReference type="ARBA" id="ARBA00022448"/>
    </source>
</evidence>
<comment type="subcellular location">
    <subcellularLocation>
        <location evidence="1">Membrane</location>
        <topology evidence="1">Multi-pass membrane protein</topology>
    </subcellularLocation>
</comment>
<keyword evidence="5" id="KW-0677">Repeat</keyword>
<dbReference type="Pfam" id="PF00005">
    <property type="entry name" value="ABC_tran"/>
    <property type="match status" value="1"/>
</dbReference>
<keyword evidence="9 10" id="KW-0472">Membrane</keyword>
<keyword evidence="13" id="KW-1185">Reference proteome</keyword>
<sequence length="859" mass="98738">MKKSYQFRALFYKNAALQSRQIGTNLCQMFTPLLCLGFVYLIQEVAFDQFKGANFSLDFPYLFNVPVIYSGLPGLLNLTCLQWYYFNSSQLREQDKQFLGYNDGNQSLGLLRHILQRPGCSYETQDHELAFKNVPFLQQPNSTINLDIYHQIEYLHTVPFVRGSDLQDLYLIPDGAYTFFEANEKKINMSIQVNDIRLHEYHRSNGITKIRYQNKVQPNKTNTMMLVAEGQIATIDLISRALLHYHNPNVWLVSGIEYMPLKGQDKSFLLKLINVIGAMLYPLSLSLLLPVFLYAIVLEKEERLLQMMKMNGMKMKDYWILQYVFSGLMTFLTFSLFLFTGIYLAGLALLTDTNLTLLIIVLTGWGLCQISLSFFFQVFVSKARTATIIGYLLSVWGSIIALTTNLAIYPDPYEIPIYLQLIPQIAFNRIIYIFSMACAQTGCISQFSPLTSEIQGCIISLYVNFIIFGLLGVYLHEVIPQEFGVSSEPWIFRLFKKKKIEFRDEDEYRINIQDAQEDQDSKNEREKVYKIKNFEDYPLICKDLRKVYQNNVAVKCFCIAVEQGEIFGLLGPNGAGKTSILSAITGLYECNDGEAYVGGYSIKNNMQSVQMNIGVCPQFDLLWPELTVEEHLLFYARLKGINKQNERIKVQQSMSEVKLEPYFNYYANQLSGGMKRRLSIAIALVGEPLIIFLDEPSTGLDPENRRQLWDIISQCKGKRAMVLTTHSMEEADVLCTRIGIISSGVLRCIGNSTHLKSIYGGGYHLFISSHKELYLQKNNDTHNQQYYQKMIKSFLKSILPQAILVQEFNGNFIYQVDKNQLVVSEIFQQIESKKEELRIQDWGISQATLEDVFMRVVEM</sequence>
<feature type="transmembrane region" description="Helical" evidence="10">
    <location>
        <begin position="268"/>
        <end position="297"/>
    </location>
</feature>
<accession>A0A8S1M0M0</accession>
<organism evidence="12 13">
    <name type="scientific">Paramecium primaurelia</name>
    <dbReference type="NCBI Taxonomy" id="5886"/>
    <lineage>
        <taxon>Eukaryota</taxon>
        <taxon>Sar</taxon>
        <taxon>Alveolata</taxon>
        <taxon>Ciliophora</taxon>
        <taxon>Intramacronucleata</taxon>
        <taxon>Oligohymenophorea</taxon>
        <taxon>Peniculida</taxon>
        <taxon>Parameciidae</taxon>
        <taxon>Paramecium</taxon>
    </lineage>
</organism>
<dbReference type="GO" id="GO:0016020">
    <property type="term" value="C:membrane"/>
    <property type="evidence" value="ECO:0007669"/>
    <property type="project" value="UniProtKB-SubCell"/>
</dbReference>
<dbReference type="GO" id="GO:0140359">
    <property type="term" value="F:ABC-type transporter activity"/>
    <property type="evidence" value="ECO:0007669"/>
    <property type="project" value="InterPro"/>
</dbReference>
<feature type="transmembrane region" description="Helical" evidence="10">
    <location>
        <begin position="21"/>
        <end position="42"/>
    </location>
</feature>
<dbReference type="PROSITE" id="PS50893">
    <property type="entry name" value="ABC_TRANSPORTER_2"/>
    <property type="match status" value="1"/>
</dbReference>
<evidence type="ECO:0000256" key="7">
    <source>
        <dbReference type="ARBA" id="ARBA00022840"/>
    </source>
</evidence>
<dbReference type="PROSITE" id="PS00211">
    <property type="entry name" value="ABC_TRANSPORTER_1"/>
    <property type="match status" value="1"/>
</dbReference>
<protein>
    <recommendedName>
        <fullName evidence="11">ABC transporter domain-containing protein</fullName>
    </recommendedName>
</protein>
<dbReference type="Pfam" id="PF23321">
    <property type="entry name" value="R1_ABCA1"/>
    <property type="match status" value="1"/>
</dbReference>
<dbReference type="InterPro" id="IPR026082">
    <property type="entry name" value="ABCA"/>
</dbReference>
<name>A0A8S1M0M0_PARPR</name>
<reference evidence="12" key="1">
    <citation type="submission" date="2021-01" db="EMBL/GenBank/DDBJ databases">
        <authorList>
            <consortium name="Genoscope - CEA"/>
            <person name="William W."/>
        </authorList>
    </citation>
    <scope>NUCLEOTIDE SEQUENCE</scope>
</reference>
<evidence type="ECO:0000256" key="10">
    <source>
        <dbReference type="SAM" id="Phobius"/>
    </source>
</evidence>
<keyword evidence="3" id="KW-0813">Transport</keyword>
<feature type="domain" description="ABC transporter" evidence="11">
    <location>
        <begin position="539"/>
        <end position="768"/>
    </location>
</feature>
<proteinExistence type="inferred from homology"/>
<evidence type="ECO:0000256" key="4">
    <source>
        <dbReference type="ARBA" id="ARBA00022692"/>
    </source>
</evidence>
<dbReference type="Pfam" id="PF12698">
    <property type="entry name" value="ABC2_membrane_3"/>
    <property type="match status" value="1"/>
</dbReference>
<evidence type="ECO:0000313" key="13">
    <source>
        <dbReference type="Proteomes" id="UP000688137"/>
    </source>
</evidence>
<dbReference type="InterPro" id="IPR013525">
    <property type="entry name" value="ABC2_TM"/>
</dbReference>
<keyword evidence="8 10" id="KW-1133">Transmembrane helix</keyword>
<evidence type="ECO:0000256" key="2">
    <source>
        <dbReference type="ARBA" id="ARBA00008869"/>
    </source>
</evidence>
<dbReference type="FunFam" id="3.40.50.300:FF:000665">
    <property type="entry name" value="ABC transporter A family member 2"/>
    <property type="match status" value="1"/>
</dbReference>
<gene>
    <name evidence="12" type="ORF">PPRIM_AZ9-3.1.T0480205</name>
</gene>
<dbReference type="Proteomes" id="UP000688137">
    <property type="component" value="Unassembled WGS sequence"/>
</dbReference>